<dbReference type="PROSITE" id="PS51489">
    <property type="entry name" value="BUB1_N"/>
    <property type="match status" value="1"/>
</dbReference>
<evidence type="ECO:0000256" key="4">
    <source>
        <dbReference type="ARBA" id="ARBA00023328"/>
    </source>
</evidence>
<evidence type="ECO:0008006" key="10">
    <source>
        <dbReference type="Google" id="ProtNLM"/>
    </source>
</evidence>
<evidence type="ECO:0000256" key="2">
    <source>
        <dbReference type="ARBA" id="ARBA00022454"/>
    </source>
</evidence>
<feature type="domain" description="BUB1 N-terminal" evidence="7">
    <location>
        <begin position="78"/>
        <end position="246"/>
    </location>
</feature>
<feature type="domain" description="Protein kinase" evidence="6">
    <location>
        <begin position="1074"/>
        <end position="1444"/>
    </location>
</feature>
<accession>A0A2U1J1Y4</accession>
<feature type="region of interest" description="Disordered" evidence="5">
    <location>
        <begin position="540"/>
        <end position="576"/>
    </location>
</feature>
<feature type="compositionally biased region" description="Acidic residues" evidence="5">
    <location>
        <begin position="857"/>
        <end position="875"/>
    </location>
</feature>
<feature type="compositionally biased region" description="Polar residues" evidence="5">
    <location>
        <begin position="546"/>
        <end position="570"/>
    </location>
</feature>
<keyword evidence="9" id="KW-1185">Reference proteome</keyword>
<feature type="compositionally biased region" description="Polar residues" evidence="5">
    <location>
        <begin position="234"/>
        <end position="251"/>
    </location>
</feature>
<dbReference type="PANTHER" id="PTHR14030">
    <property type="entry name" value="MITOTIC CHECKPOINT SERINE/THREONINE-PROTEIN KINASE BUB1"/>
    <property type="match status" value="1"/>
</dbReference>
<dbReference type="InterPro" id="IPR015661">
    <property type="entry name" value="Bub1/Mad3"/>
</dbReference>
<dbReference type="SMART" id="SM00220">
    <property type="entry name" value="S_TKc"/>
    <property type="match status" value="1"/>
</dbReference>
<feature type="compositionally biased region" description="Polar residues" evidence="5">
    <location>
        <begin position="505"/>
        <end position="519"/>
    </location>
</feature>
<proteinExistence type="predicted"/>
<dbReference type="FunFam" id="1.25.40.430:FF:000003">
    <property type="entry name" value="Checkpoint serine/threonine-protein kinase BUB1"/>
    <property type="match status" value="1"/>
</dbReference>
<evidence type="ECO:0000313" key="8">
    <source>
        <dbReference type="EMBL" id="PVZ99085.1"/>
    </source>
</evidence>
<keyword evidence="4" id="KW-0137">Centromere</keyword>
<feature type="compositionally biased region" description="Basic and acidic residues" evidence="5">
    <location>
        <begin position="888"/>
        <end position="900"/>
    </location>
</feature>
<dbReference type="GO" id="GO:0000776">
    <property type="term" value="C:kinetochore"/>
    <property type="evidence" value="ECO:0007669"/>
    <property type="project" value="UniProtKB-KW"/>
</dbReference>
<evidence type="ECO:0000256" key="5">
    <source>
        <dbReference type="SAM" id="MobiDB-lite"/>
    </source>
</evidence>
<keyword evidence="3" id="KW-0995">Kinetochore</keyword>
<evidence type="ECO:0000259" key="6">
    <source>
        <dbReference type="PROSITE" id="PS50011"/>
    </source>
</evidence>
<feature type="compositionally biased region" description="Polar residues" evidence="5">
    <location>
        <begin position="737"/>
        <end position="747"/>
    </location>
</feature>
<dbReference type="InterPro" id="IPR008271">
    <property type="entry name" value="Ser/Thr_kinase_AS"/>
</dbReference>
<name>A0A2U1J1Y4_SMIAN</name>
<feature type="region of interest" description="Disordered" evidence="5">
    <location>
        <begin position="234"/>
        <end position="253"/>
    </location>
</feature>
<feature type="region of interest" description="Disordered" evidence="5">
    <location>
        <begin position="678"/>
        <end position="700"/>
    </location>
</feature>
<dbReference type="InterPro" id="IPR000719">
    <property type="entry name" value="Prot_kinase_dom"/>
</dbReference>
<dbReference type="SUPFAM" id="SSF56112">
    <property type="entry name" value="Protein kinase-like (PK-like)"/>
    <property type="match status" value="1"/>
</dbReference>
<feature type="compositionally biased region" description="Polar residues" evidence="5">
    <location>
        <begin position="906"/>
        <end position="925"/>
    </location>
</feature>
<protein>
    <recommendedName>
        <fullName evidence="10">Protein kinase domain-containing protein</fullName>
    </recommendedName>
</protein>
<reference evidence="8 9" key="1">
    <citation type="journal article" date="2018" name="MBio">
        <title>Comparative Genomics Reveals the Core Gene Toolbox for the Fungus-Insect Symbiosis.</title>
        <authorList>
            <person name="Wang Y."/>
            <person name="Stata M."/>
            <person name="Wang W."/>
            <person name="Stajich J.E."/>
            <person name="White M.M."/>
            <person name="Moncalvo J.M."/>
        </authorList>
    </citation>
    <scope>NUCLEOTIDE SEQUENCE [LARGE SCALE GENOMIC DNA]</scope>
    <source>
        <strain evidence="8 9">AUS-126-30</strain>
    </source>
</reference>
<dbReference type="Gene3D" id="1.25.40.430">
    <property type="match status" value="1"/>
</dbReference>
<dbReference type="Gene3D" id="1.10.510.10">
    <property type="entry name" value="Transferase(Phosphotransferase) domain 1"/>
    <property type="match status" value="1"/>
</dbReference>
<dbReference type="GO" id="GO:0005524">
    <property type="term" value="F:ATP binding"/>
    <property type="evidence" value="ECO:0007669"/>
    <property type="project" value="InterPro"/>
</dbReference>
<sequence length="1451" mass="164406">MISGGHECDQEDITNMDVFEHQKENIQPLKRGRSAKMLAKLYGDNQNTGKKESDTNTKINSSAKANWVQSEENKFLKEIESLNLEENDDPIDIYFRYARWSIEVNTASQGNNHLIQLLEKPLRLFRDQERYRNDTRYLKLWLWYIELIQQSQEDVFQYLLSNKIGDALALFYEEYAGHLESKQKISKADEIYQLGINRKAQPLERIQKKYTNFQQRVVAFTKYQIKHGSEALDTNTSTKKDTQNTITNNNRKMLGVKMSSADAQSVQANVINKGSFSQPFRNNANSKIKVYSDPDNNTQNSQHVQIDQKWEDIGTDSTRRKENIREASQWKGQKIHQNSFLNAPANTTSGTGFGNNKPKKFQVHVDVDDDVSSKEHSSNLSNSKSNIEQKDAIKALGNKKIKDVSGTTELLEKNNTKNQKDEEISKEIINNPTKSVKEITYIDLKTLYSPEIDTSNINSSVGSINMPPEYSIEMVRAMQQKYRIKITTTHESSKNSSNNYSSKSLTQKNLTTSSPLESPNNKIEVATAFDNDTTISLKIRKGLPSDSRNIQSSNNQGTIKRESFNQSSNNTHKDRVSDYNQNYENINSDFSAPTIHTIDAQRQMLEIWQGAENSSDDEVASDSDKEHSVLKPSLKNMIPNDDYQFTMGPVIPLGSLKDMSFGLTPNIQKKSKFETFADSNENNENSNPQNLPNSSVKTPTNKLFGTVRKVLETKTGKLEPIKENNFKNLETIDQGRNYINENNNSPKNEIGKKGGRKNDYINDFESTRMTTGRIPTITGAHTLDSLTASSSMGYVEAFVDTNIMYTNTNMDTGAPKSSFADFTNLSSRSSLVKITPVTPKFPRNKEKNDGNNTQEDFQSDFDSDSGTDSSSDSEYDFDSKIYNELEEHGINNEHQNKSENKGISLENKSVGNSGYQNHNPTGLQNELGSEKLEHLGKQPESQKFTVFRDETSIIHIDEPKDTRSITQTEMKNNVNSEFHNDSVRDYHDSDMVKSVIEPFWPLARNVYLTLLDKISVPVESFQGYHDCIDLGSKAMNIAEIYSKLSVKGSEKKNKTSDEIYLQVGLDNGEGYLDFLVHQISGVGGFAQIYLVSAGNENSRYNILKTELPANVWEFYITRTLQMRLIGTGKNKRGYETASLFLNPISVFEYTDVTLTQFDYLQYGTLLDAVNLWNGSGSKPLTLLIVTQVIRSVLAMHSVEIVHTDIKPENLMLDFDSYLSAFEKNLGSEDKVLKNCVYSATETGSFVSLIKLIDMGRSVDWSVLHKDQLLRVKPASLVDTDKDTISSKDGYDPIITGDVPVWSPHADWIGVARVTYLLLFGSRLVTDRPRKSNKFSGCTDIIIKESTPFRRYWNNKLWKKLFELCLSGIPSPKTYKNQEESSLGNNDGEFMVLEVGEVWRDCVHERIEPNIIKLLEEMEGVLKELIETRKHDLEKGVPILLRKLFVLSSSSV</sequence>
<dbReference type="PROSITE" id="PS00108">
    <property type="entry name" value="PROTEIN_KINASE_ST"/>
    <property type="match status" value="1"/>
</dbReference>
<dbReference type="EMBL" id="MBFU01000481">
    <property type="protein sequence ID" value="PVZ99085.1"/>
    <property type="molecule type" value="Genomic_DNA"/>
</dbReference>
<feature type="compositionally biased region" description="Low complexity" evidence="5">
    <location>
        <begin position="494"/>
        <end position="504"/>
    </location>
</feature>
<dbReference type="PANTHER" id="PTHR14030:SF27">
    <property type="match status" value="1"/>
</dbReference>
<organism evidence="8 9">
    <name type="scientific">Smittium angustum</name>
    <dbReference type="NCBI Taxonomy" id="133377"/>
    <lineage>
        <taxon>Eukaryota</taxon>
        <taxon>Fungi</taxon>
        <taxon>Fungi incertae sedis</taxon>
        <taxon>Zoopagomycota</taxon>
        <taxon>Kickxellomycotina</taxon>
        <taxon>Harpellomycetes</taxon>
        <taxon>Harpellales</taxon>
        <taxon>Legeriomycetaceae</taxon>
        <taxon>Smittium</taxon>
    </lineage>
</organism>
<gene>
    <name evidence="8" type="ORF">BB558_004909</name>
</gene>
<evidence type="ECO:0000313" key="9">
    <source>
        <dbReference type="Proteomes" id="UP000245591"/>
    </source>
</evidence>
<dbReference type="InterPro" id="IPR013212">
    <property type="entry name" value="Mad3/Bub1_I"/>
</dbReference>
<dbReference type="PROSITE" id="PS50011">
    <property type="entry name" value="PROTEIN_KINASE_DOM"/>
    <property type="match status" value="1"/>
</dbReference>
<keyword evidence="2" id="KW-0158">Chromosome</keyword>
<comment type="subcellular location">
    <subcellularLocation>
        <location evidence="1">Chromosome</location>
        <location evidence="1">Centromere</location>
        <location evidence="1">Kinetochore</location>
    </subcellularLocation>
</comment>
<dbReference type="InterPro" id="IPR011009">
    <property type="entry name" value="Kinase-like_dom_sf"/>
</dbReference>
<feature type="region of interest" description="Disordered" evidence="5">
    <location>
        <begin position="737"/>
        <end position="757"/>
    </location>
</feature>
<dbReference type="GO" id="GO:0004672">
    <property type="term" value="F:protein kinase activity"/>
    <property type="evidence" value="ECO:0007669"/>
    <property type="project" value="InterPro"/>
</dbReference>
<feature type="region of interest" description="Disordered" evidence="5">
    <location>
        <begin position="888"/>
        <end position="925"/>
    </location>
</feature>
<feature type="region of interest" description="Disordered" evidence="5">
    <location>
        <begin position="488"/>
        <end position="519"/>
    </location>
</feature>
<evidence type="ECO:0000259" key="7">
    <source>
        <dbReference type="PROSITE" id="PS51489"/>
    </source>
</evidence>
<comment type="caution">
    <text evidence="8">The sequence shown here is derived from an EMBL/GenBank/DDBJ whole genome shotgun (WGS) entry which is preliminary data.</text>
</comment>
<feature type="compositionally biased region" description="Low complexity" evidence="5">
    <location>
        <begin position="679"/>
        <end position="695"/>
    </location>
</feature>
<dbReference type="SMART" id="SM00777">
    <property type="entry name" value="Mad3_BUB1_I"/>
    <property type="match status" value="1"/>
</dbReference>
<dbReference type="Pfam" id="PF08311">
    <property type="entry name" value="Mad3_BUB1_I"/>
    <property type="match status" value="1"/>
</dbReference>
<evidence type="ECO:0000256" key="3">
    <source>
        <dbReference type="ARBA" id="ARBA00022838"/>
    </source>
</evidence>
<evidence type="ECO:0000256" key="1">
    <source>
        <dbReference type="ARBA" id="ARBA00004629"/>
    </source>
</evidence>
<dbReference type="GO" id="GO:0007094">
    <property type="term" value="P:mitotic spindle assembly checkpoint signaling"/>
    <property type="evidence" value="ECO:0007669"/>
    <property type="project" value="InterPro"/>
</dbReference>
<dbReference type="Proteomes" id="UP000245591">
    <property type="component" value="Unassembled WGS sequence"/>
</dbReference>
<feature type="region of interest" description="Disordered" evidence="5">
    <location>
        <begin position="833"/>
        <end position="875"/>
    </location>
</feature>